<keyword evidence="1" id="KW-0597">Phosphoprotein</keyword>
<evidence type="ECO:0000313" key="5">
    <source>
        <dbReference type="EMBL" id="SFO38801.1"/>
    </source>
</evidence>
<name>A0A1I5GT97_9ACTN</name>
<dbReference type="OrthoDB" id="9794455at2"/>
<keyword evidence="6" id="KW-1185">Reference proteome</keyword>
<feature type="binding site" evidence="2">
    <location>
        <position position="389"/>
    </location>
    <ligand>
        <name>Mg(2+)</name>
        <dbReference type="ChEBI" id="CHEBI:18420"/>
    </ligand>
</feature>
<evidence type="ECO:0000313" key="6">
    <source>
        <dbReference type="Proteomes" id="UP000183642"/>
    </source>
</evidence>
<dbReference type="PANTHER" id="PTHR11596">
    <property type="entry name" value="ALKALINE PHOSPHATASE"/>
    <property type="match status" value="1"/>
</dbReference>
<dbReference type="GO" id="GO:0046872">
    <property type="term" value="F:metal ion binding"/>
    <property type="evidence" value="ECO:0007669"/>
    <property type="project" value="UniProtKB-KW"/>
</dbReference>
<comment type="cofactor">
    <cofactor evidence="2">
        <name>Mg(2+)</name>
        <dbReference type="ChEBI" id="CHEBI:18420"/>
    </cofactor>
    <text evidence="2">Binds 1 Mg(2+) ion.</text>
</comment>
<dbReference type="Gene3D" id="3.40.720.10">
    <property type="entry name" value="Alkaline Phosphatase, subunit A"/>
    <property type="match status" value="2"/>
</dbReference>
<proteinExistence type="predicted"/>
<feature type="binding site" evidence="2">
    <location>
        <position position="436"/>
    </location>
    <ligand>
        <name>Zn(2+)</name>
        <dbReference type="ChEBI" id="CHEBI:29105"/>
        <label>2</label>
    </ligand>
</feature>
<feature type="signal peptide" evidence="4">
    <location>
        <begin position="1"/>
        <end position="27"/>
    </location>
</feature>
<feature type="compositionally biased region" description="Low complexity" evidence="3">
    <location>
        <begin position="567"/>
        <end position="583"/>
    </location>
</feature>
<dbReference type="Proteomes" id="UP000183642">
    <property type="component" value="Unassembled WGS sequence"/>
</dbReference>
<evidence type="ECO:0000256" key="3">
    <source>
        <dbReference type="SAM" id="MobiDB-lite"/>
    </source>
</evidence>
<keyword evidence="4" id="KW-0732">Signal</keyword>
<evidence type="ECO:0000256" key="4">
    <source>
        <dbReference type="SAM" id="SignalP"/>
    </source>
</evidence>
<keyword evidence="2" id="KW-0862">Zinc</keyword>
<dbReference type="SUPFAM" id="SSF53649">
    <property type="entry name" value="Alkaline phosphatase-like"/>
    <property type="match status" value="1"/>
</dbReference>
<evidence type="ECO:0000256" key="2">
    <source>
        <dbReference type="PIRSR" id="PIRSR601952-2"/>
    </source>
</evidence>
<dbReference type="InterPro" id="IPR001952">
    <property type="entry name" value="Alkaline_phosphatase"/>
</dbReference>
<dbReference type="AlphaFoldDB" id="A0A1I5GT97"/>
<feature type="region of interest" description="Disordered" evidence="3">
    <location>
        <begin position="563"/>
        <end position="594"/>
    </location>
</feature>
<reference evidence="6" key="1">
    <citation type="submission" date="2016-10" db="EMBL/GenBank/DDBJ databases">
        <authorList>
            <person name="Varghese N."/>
            <person name="Submissions S."/>
        </authorList>
    </citation>
    <scope>NUCLEOTIDE SEQUENCE [LARGE SCALE GENOMIC DNA]</scope>
    <source>
        <strain evidence="6">DSM 43161</strain>
    </source>
</reference>
<gene>
    <name evidence="5" type="ORF">SAMN05660359_03085</name>
</gene>
<dbReference type="PANTHER" id="PTHR11596:SF5">
    <property type="entry name" value="ALKALINE PHOSPHATASE"/>
    <property type="match status" value="1"/>
</dbReference>
<feature type="chain" id="PRO_5010158831" evidence="4">
    <location>
        <begin position="28"/>
        <end position="594"/>
    </location>
</feature>
<keyword evidence="2" id="KW-0460">Magnesium</keyword>
<dbReference type="InterPro" id="IPR017850">
    <property type="entry name" value="Alkaline_phosphatase_core_sf"/>
</dbReference>
<feature type="binding site" evidence="2">
    <location>
        <position position="394"/>
    </location>
    <ligand>
        <name>Zn(2+)</name>
        <dbReference type="ChEBI" id="CHEBI:29105"/>
        <label>2</label>
    </ligand>
</feature>
<dbReference type="Pfam" id="PF00245">
    <property type="entry name" value="Alk_phosphatase"/>
    <property type="match status" value="1"/>
</dbReference>
<dbReference type="EMBL" id="FOWE01000007">
    <property type="protein sequence ID" value="SFO38801.1"/>
    <property type="molecule type" value="Genomic_DNA"/>
</dbReference>
<sequence>MRGRHWTAAVVIPLAGALAVVPTAAHGTDDTGSSGGHDTGNMIFIHPDGSDIALWELARIYWYGPDSVTNWDSLDAAVPYRGHAADILTTSSNGGATTHAFGFKTDAPDSFGTDSGAEDVLAGDAEEPRTINALSGYAGSWLREAGNAGLPIGVVNDGDVAEPGTAAFLTEVTERSDASALEIARQLVQGRPGFDDADADPAVIMGGGEDLFFPLDTPVCAQEDVDAALADDSAPVPTIPLDCVVHRAPGDTLDDDGPSATGGLRTDGLNLARAAADEGYLVIRTRAEFEALGEAIEAGEVDPAETKVLALFASQDVFNAVAEEELIAAGLVDESVPADAKETNLVLYGSEPGTPGYRPPTAPEMAAVATTILDAHSEEAGKPFATVWEVEGTDNMANTDNAPGTLLEARYADEMIGVARDFLEQDPATTVLTAADGTAGGIQASTYNVDEEVPAEVGSIDLNPGEELLTDAEEPEVPQNPLDGRYGRGTEPFVAEPDQFGQRLAFGVAWTSTADLTGGVVTRAAGLHADLVDDVFSARFDNVDVYRVAYLTLFGEALAYPEGEVAPTRPGPQGTTPGRPDPGVVTDALTAVGG</sequence>
<evidence type="ECO:0000256" key="1">
    <source>
        <dbReference type="ARBA" id="ARBA00022553"/>
    </source>
</evidence>
<accession>A0A1I5GT97</accession>
<dbReference type="GO" id="GO:0004035">
    <property type="term" value="F:alkaline phosphatase activity"/>
    <property type="evidence" value="ECO:0007669"/>
    <property type="project" value="TreeGrafter"/>
</dbReference>
<protein>
    <submittedName>
        <fullName evidence="5">Alkaline phosphatase</fullName>
    </submittedName>
</protein>
<comment type="cofactor">
    <cofactor evidence="2">
        <name>Zn(2+)</name>
        <dbReference type="ChEBI" id="CHEBI:29105"/>
    </cofactor>
    <text evidence="2">Binds 2 Zn(2+) ions.</text>
</comment>
<dbReference type="RefSeq" id="WP_083427386.1">
    <property type="nucleotide sequence ID" value="NZ_FOWE01000007.1"/>
</dbReference>
<organism evidence="5 6">
    <name type="scientific">Geodermatophilus obscurus</name>
    <dbReference type="NCBI Taxonomy" id="1861"/>
    <lineage>
        <taxon>Bacteria</taxon>
        <taxon>Bacillati</taxon>
        <taxon>Actinomycetota</taxon>
        <taxon>Actinomycetes</taxon>
        <taxon>Geodermatophilales</taxon>
        <taxon>Geodermatophilaceae</taxon>
        <taxon>Geodermatophilus</taxon>
    </lineage>
</organism>
<keyword evidence="2" id="KW-0479">Metal-binding</keyword>